<proteinExistence type="predicted"/>
<feature type="signal peptide" evidence="1">
    <location>
        <begin position="1"/>
        <end position="27"/>
    </location>
</feature>
<dbReference type="InterPro" id="IPR044023">
    <property type="entry name" value="Ig_7"/>
</dbReference>
<evidence type="ECO:0000313" key="3">
    <source>
        <dbReference type="EMBL" id="PTQ92424.1"/>
    </source>
</evidence>
<feature type="domain" description="Ig-like" evidence="2">
    <location>
        <begin position="242"/>
        <end position="312"/>
    </location>
</feature>
<protein>
    <recommendedName>
        <fullName evidence="2">Ig-like domain-containing protein</fullName>
    </recommendedName>
</protein>
<sequence>MKTCFSYRYLGYILTLGCLCFLLPAHAQLNWKSKGPLYEDPYITVEIEYALNEDPCIAGAQPSQFRYRITKLKPHGEYFINWHFDYFNCEHQLKTHLTSLKIDRNTRVGYTQTDNSNIFFALQLANSANDVNRALHLPEVGNYEPKASFSLVPKEITGTFNINRGDKTTLNLNGGYLAGSTVWRWYEGDCVGKFIGVGRTLNIQPDHTTTYAVRGEGEYPTSCITVTVNVADISVMPSGIEGRQQICNGEKNIKLSVAGGQLAKGDQWRWYQDRCDGTAIGTGPSIDVSPLQTTRYFVRAEGPQGHSECQSHEIQVAGKSKSADWVDGAERVSYGQSVTLSVHGGALASDAQWVWYTGSIGHQTMVGRGSTFTVVSAIADETYYVRAEGNCDRSAFVSKTVRVSGARSAHYNGNSTIKLTTIFFINGGVVANDPQRLDNLKNYVITLGGGKRIGWFVRAKIAGDQTKANYETSDPHIANYPSTGYYRYNGQSIAKRAAYTGGVYLGGKHVAIYLGGGYGTRELIYGIGRYLYDSPYSYQSDWVKYQGYSYTGAEFEAGLMLKVGAVNIMGGASSIEGKYTDYNLGIGINF</sequence>
<dbReference type="RefSeq" id="WP_146166615.1">
    <property type="nucleotide sequence ID" value="NZ_CP160205.1"/>
</dbReference>
<comment type="caution">
    <text evidence="3">The sequence shown here is derived from an EMBL/GenBank/DDBJ whole genome shotgun (WGS) entry which is preliminary data.</text>
</comment>
<dbReference type="Pfam" id="PF19081">
    <property type="entry name" value="Ig_7"/>
    <property type="match status" value="2"/>
</dbReference>
<dbReference type="AlphaFoldDB" id="A0A2T5J4T1"/>
<keyword evidence="1" id="KW-0732">Signal</keyword>
<evidence type="ECO:0000256" key="1">
    <source>
        <dbReference type="SAM" id="SignalP"/>
    </source>
</evidence>
<reference evidence="3 4" key="1">
    <citation type="submission" date="2018-04" db="EMBL/GenBank/DDBJ databases">
        <title>Genomic Encyclopedia of Archaeal and Bacterial Type Strains, Phase II (KMG-II): from individual species to whole genera.</title>
        <authorList>
            <person name="Goeker M."/>
        </authorList>
    </citation>
    <scope>NUCLEOTIDE SEQUENCE [LARGE SCALE GENOMIC DNA]</scope>
    <source>
        <strain evidence="3 4">DSM 26809</strain>
    </source>
</reference>
<dbReference type="OrthoDB" id="789055at2"/>
<dbReference type="Proteomes" id="UP000244168">
    <property type="component" value="Unassembled WGS sequence"/>
</dbReference>
<keyword evidence="4" id="KW-1185">Reference proteome</keyword>
<organism evidence="3 4">
    <name type="scientific">Mucilaginibacter yixingensis</name>
    <dbReference type="NCBI Taxonomy" id="1295612"/>
    <lineage>
        <taxon>Bacteria</taxon>
        <taxon>Pseudomonadati</taxon>
        <taxon>Bacteroidota</taxon>
        <taxon>Sphingobacteriia</taxon>
        <taxon>Sphingobacteriales</taxon>
        <taxon>Sphingobacteriaceae</taxon>
        <taxon>Mucilaginibacter</taxon>
    </lineage>
</organism>
<feature type="domain" description="Ig-like" evidence="2">
    <location>
        <begin position="329"/>
        <end position="403"/>
    </location>
</feature>
<name>A0A2T5J4T1_9SPHI</name>
<accession>A0A2T5J4T1</accession>
<feature type="chain" id="PRO_5015786069" description="Ig-like domain-containing protein" evidence="1">
    <location>
        <begin position="28"/>
        <end position="590"/>
    </location>
</feature>
<evidence type="ECO:0000313" key="4">
    <source>
        <dbReference type="Proteomes" id="UP000244168"/>
    </source>
</evidence>
<gene>
    <name evidence="3" type="ORF">C8P68_11224</name>
</gene>
<dbReference type="EMBL" id="QAOQ01000012">
    <property type="protein sequence ID" value="PTQ92424.1"/>
    <property type="molecule type" value="Genomic_DNA"/>
</dbReference>
<evidence type="ECO:0000259" key="2">
    <source>
        <dbReference type="Pfam" id="PF19081"/>
    </source>
</evidence>